<gene>
    <name evidence="3" type="ORF">CLRAG_05520</name>
</gene>
<proteinExistence type="predicted"/>
<accession>A0A1A6B2B4</accession>
<dbReference type="AlphaFoldDB" id="A0A1A6B2B4"/>
<dbReference type="RefSeq" id="WP_065076957.1">
    <property type="nucleotide sequence ID" value="NZ_LROS01000005.1"/>
</dbReference>
<organism evidence="3 4">
    <name type="scientific">Clostridium ragsdalei P11</name>
    <dbReference type="NCBI Taxonomy" id="1353534"/>
    <lineage>
        <taxon>Bacteria</taxon>
        <taxon>Bacillati</taxon>
        <taxon>Bacillota</taxon>
        <taxon>Clostridia</taxon>
        <taxon>Eubacteriales</taxon>
        <taxon>Clostridiaceae</taxon>
        <taxon>Clostridium</taxon>
    </lineage>
</organism>
<protein>
    <submittedName>
        <fullName evidence="3">Uncharacterized protein</fullName>
    </submittedName>
</protein>
<name>A0A1A6B2B4_9CLOT</name>
<feature type="signal peptide" evidence="2">
    <location>
        <begin position="1"/>
        <end position="26"/>
    </location>
</feature>
<sequence length="622" mass="69218">MIRKKFMYSLALSTIMILGAGNCALAESIDQLPNIQDNSLVLGKSLFKLDSANNSVYNLNTFVESSKTVDNKNGVYYKYNGKWYTGKDIESFTNLKNGTPLDTISNDILKVNGEDSSIYKNHNFSFDWYQDGDYSHDKDADNESIEQFVVNFNQNINGSKGTLKIIVPDNTKKDPYGTDKLGEIIINLDGSNKPTALANVHGGKPVSGFVVKNKGNVNSLYIELTEDWTRILNTEETGINYYDARVNGLKLTAENLEDANGNKLTNADGSTELTAKRSINLAKDTQKPKVIYQKPIYTYIGENGFQTAGNTRLVFNEPVQIFTQEMADSLEKSGGTLPEIESGYNPLTPSQQQLKDNKYGLPIFSAKYYKVDDKGNNILDKDGNPVTIEGKYSLMGDILKTGAKGEDNGDKIAFRLNQIPFKYDFDPQNEGIIRFRDFGSFLINPVTTLTEGKWKLVAKNITDDAGNTMDDYVSDPIEIKPYFTIEKLTKEGIKVHFTDPFAKNTVFGNKVIVLVYKGDDFVGMAYLNDLKEGQTEAEGTFTKPLTTLEGTYNINNIIYTVPKDNSSLNTQDTTSNNNLNTNTTNNTDNKDNSSADNLSKANNEDTLKNTKDLSNDTKLNQN</sequence>
<dbReference type="PATRIC" id="fig|1353534.3.peg.556"/>
<evidence type="ECO:0000313" key="3">
    <source>
        <dbReference type="EMBL" id="OBR96423.1"/>
    </source>
</evidence>
<keyword evidence="4" id="KW-1185">Reference proteome</keyword>
<dbReference type="Proteomes" id="UP000093954">
    <property type="component" value="Unassembled WGS sequence"/>
</dbReference>
<keyword evidence="2" id="KW-0732">Signal</keyword>
<reference evidence="3 4" key="1">
    <citation type="journal article" date="2012" name="Front. Microbiol.">
        <title>Draft Genome Sequence of the Virulent Strain 01-B526 of the Fish Pathogen Aeromonas salmonicida.</title>
        <authorList>
            <person name="Charette S.J."/>
            <person name="Brochu F."/>
            <person name="Boyle B."/>
            <person name="Filion G."/>
            <person name="Tanaka K.H."/>
            <person name="Derome N."/>
        </authorList>
    </citation>
    <scope>NUCLEOTIDE SEQUENCE [LARGE SCALE GENOMIC DNA]</scope>
    <source>
        <strain evidence="3 4">P11</strain>
    </source>
</reference>
<dbReference type="EMBL" id="LROS01000005">
    <property type="protein sequence ID" value="OBR96423.1"/>
    <property type="molecule type" value="Genomic_DNA"/>
</dbReference>
<feature type="chain" id="PRO_5008342596" evidence="2">
    <location>
        <begin position="27"/>
        <end position="622"/>
    </location>
</feature>
<feature type="compositionally biased region" description="Low complexity" evidence="1">
    <location>
        <begin position="564"/>
        <end position="587"/>
    </location>
</feature>
<evidence type="ECO:0000313" key="4">
    <source>
        <dbReference type="Proteomes" id="UP000093954"/>
    </source>
</evidence>
<evidence type="ECO:0000256" key="2">
    <source>
        <dbReference type="SAM" id="SignalP"/>
    </source>
</evidence>
<feature type="region of interest" description="Disordered" evidence="1">
    <location>
        <begin position="563"/>
        <end position="622"/>
    </location>
</feature>
<comment type="caution">
    <text evidence="3">The sequence shown here is derived from an EMBL/GenBank/DDBJ whole genome shotgun (WGS) entry which is preliminary data.</text>
</comment>
<evidence type="ECO:0000256" key="1">
    <source>
        <dbReference type="SAM" id="MobiDB-lite"/>
    </source>
</evidence>
<feature type="compositionally biased region" description="Basic and acidic residues" evidence="1">
    <location>
        <begin position="602"/>
        <end position="615"/>
    </location>
</feature>